<dbReference type="OrthoDB" id="2190878at2759"/>
<dbReference type="KEGG" id="ein:Eint_091640"/>
<organism evidence="1 2">
    <name type="scientific">Encephalitozoon intestinalis (strain ATCC 50506)</name>
    <name type="common">Microsporidian parasite</name>
    <name type="synonym">Septata intestinalis</name>
    <dbReference type="NCBI Taxonomy" id="876142"/>
    <lineage>
        <taxon>Eukaryota</taxon>
        <taxon>Fungi</taxon>
        <taxon>Fungi incertae sedis</taxon>
        <taxon>Microsporidia</taxon>
        <taxon>Unikaryonidae</taxon>
        <taxon>Encephalitozoon</taxon>
    </lineage>
</organism>
<dbReference type="VEuPathDB" id="MicrosporidiaDB:Eint_091640"/>
<name>E0S936_ENCIT</name>
<evidence type="ECO:0000313" key="2">
    <source>
        <dbReference type="Proteomes" id="UP000002313"/>
    </source>
</evidence>
<evidence type="ECO:0008006" key="3">
    <source>
        <dbReference type="Google" id="ProtNLM"/>
    </source>
</evidence>
<proteinExistence type="predicted"/>
<accession>E0S936</accession>
<dbReference type="HOGENOM" id="CLU_863378_0_0_1"/>
<reference evidence="1 2" key="1">
    <citation type="journal article" date="2010" name="Nat. Commun.">
        <title>The complete sequence of the smallest known nuclear genome from the microsporidian Encephalitozoon intestinalis.</title>
        <authorList>
            <person name="Corradi N."/>
            <person name="Pombert J.-F."/>
            <person name="Farinelli L."/>
            <person name="Didier E.S."/>
            <person name="Keeling P.J."/>
        </authorList>
    </citation>
    <scope>NUCLEOTIDE SEQUENCE [LARGE SCALE GENOMIC DNA]</scope>
    <source>
        <strain evidence="1 2">ATCC 50506</strain>
    </source>
</reference>
<dbReference type="AlphaFoldDB" id="E0S936"/>
<sequence>MKLRPRRIKKRCLVLLIILFNLLLVLLVKHKNKMNIGNKVDLGRLKWFGTGTIVVSAMEMFQDVGFSDAISKSELISTDVQGQGDVVDSILSRVNVEVREILLIDTRRLRGMNRTVFPRFEKERANYSLGIDYIEELAKEFIRRIDNGRVKYPFGSNTAREYVMRIKSFTKRHTKGEDDSEIIKLVNKVFPTIEISFYTYIMMVLLNIREMIVEDFDSIKEILKTRKIYSISNDKINQLGGMIMRARAFNDGIPEWNLCNACDQVFFEEDRADLQKLTCDDVICRRCLKQSFLYSDDEFCIKCGTEYDILPGNRFKDLLD</sequence>
<dbReference type="RefSeq" id="XP_003073652.1">
    <property type="nucleotide sequence ID" value="XM_003073606.1"/>
</dbReference>
<protein>
    <recommendedName>
        <fullName evidence="3">RING-type domain-containing protein</fullName>
    </recommendedName>
</protein>
<evidence type="ECO:0000313" key="1">
    <source>
        <dbReference type="EMBL" id="ADM12292.1"/>
    </source>
</evidence>
<keyword evidence="2" id="KW-1185">Reference proteome</keyword>
<dbReference type="GeneID" id="9698484"/>
<reference evidence="1 2" key="2">
    <citation type="journal article" date="2012" name="Proc. Natl. Acad. Sci. U.S.A.">
        <title>Gain and loss of multiple functionally related, horizontally transferred genes in the reduced genomes of two microsporidian parasites.</title>
        <authorList>
            <person name="Pombert J.-F."/>
            <person name="Selman M."/>
            <person name="Burki F."/>
            <person name="Bardell F.T."/>
            <person name="Farinelli L."/>
            <person name="Solter L.F."/>
            <person name="Whitman D.W."/>
            <person name="Weiss L.M."/>
            <person name="Corradi N."/>
            <person name="Keeling P.J."/>
        </authorList>
    </citation>
    <scope>NUCLEOTIDE SEQUENCE [LARGE SCALE GENOMIC DNA]</scope>
    <source>
        <strain evidence="1 2">ATCC 50506</strain>
    </source>
</reference>
<dbReference type="Proteomes" id="UP000002313">
    <property type="component" value="Chromosome IX"/>
</dbReference>
<dbReference type="EMBL" id="CP001950">
    <property type="protein sequence ID" value="ADM12292.1"/>
    <property type="molecule type" value="Genomic_DNA"/>
</dbReference>
<gene>
    <name evidence="1" type="ORF">Eint_091640</name>
</gene>